<evidence type="ECO:0000313" key="4">
    <source>
        <dbReference type="Proteomes" id="UP000283975"/>
    </source>
</evidence>
<protein>
    <submittedName>
        <fullName evidence="3">PilZ domain-containing protein</fullName>
    </submittedName>
</protein>
<dbReference type="Pfam" id="PF07238">
    <property type="entry name" value="PilZ"/>
    <property type="match status" value="1"/>
</dbReference>
<comment type="caution">
    <text evidence="3">The sequence shown here is derived from an EMBL/GenBank/DDBJ whole genome shotgun (WGS) entry which is preliminary data.</text>
</comment>
<organism evidence="3 4">
    <name type="scientific">Enterocloster bolteae</name>
    <dbReference type="NCBI Taxonomy" id="208479"/>
    <lineage>
        <taxon>Bacteria</taxon>
        <taxon>Bacillati</taxon>
        <taxon>Bacillota</taxon>
        <taxon>Clostridia</taxon>
        <taxon>Lachnospirales</taxon>
        <taxon>Lachnospiraceae</taxon>
        <taxon>Enterocloster</taxon>
    </lineage>
</organism>
<dbReference type="Proteomes" id="UP000283975">
    <property type="component" value="Unassembled WGS sequence"/>
</dbReference>
<dbReference type="EMBL" id="QRZM01000001">
    <property type="protein sequence ID" value="RGV78308.1"/>
    <property type="molecule type" value="Genomic_DNA"/>
</dbReference>
<dbReference type="AlphaFoldDB" id="A0A414AV75"/>
<accession>A0A414AV75</accession>
<dbReference type="SUPFAM" id="SSF141371">
    <property type="entry name" value="PilZ domain-like"/>
    <property type="match status" value="1"/>
</dbReference>
<name>A0A414AV75_9FIRM</name>
<proteinExistence type="predicted"/>
<sequence>MVDLLDGYVGSSCVIKAKNNDLISMGVLHRIGKNFIDVGSSRNELPGIPYNLLIKLEIYNTQLGFKVLMGRVYLSSPKLVRIVELSEATNDERREYFRISTRDEGIIYNCIRGNDTLDMGEESEDYNGLKVRLVDISLGGLMFCTREEFKVNDRFNIVIPAMGDSMLFICEIRRRVDRPEGGYGYGCEFVEMATKQEDLLYRYILRRQGDQLRRIR</sequence>
<dbReference type="GO" id="GO:0035438">
    <property type="term" value="F:cyclic-di-GMP binding"/>
    <property type="evidence" value="ECO:0007669"/>
    <property type="project" value="InterPro"/>
</dbReference>
<gene>
    <name evidence="3" type="ORF">DW839_13655</name>
    <name evidence="2" type="ORF">DWW02_00790</name>
</gene>
<dbReference type="Gene3D" id="2.40.10.220">
    <property type="entry name" value="predicted glycosyltransferase like domains"/>
    <property type="match status" value="1"/>
</dbReference>
<dbReference type="InterPro" id="IPR009875">
    <property type="entry name" value="PilZ_domain"/>
</dbReference>
<evidence type="ECO:0000259" key="1">
    <source>
        <dbReference type="Pfam" id="PF07238"/>
    </source>
</evidence>
<feature type="domain" description="PilZ" evidence="1">
    <location>
        <begin position="121"/>
        <end position="205"/>
    </location>
</feature>
<evidence type="ECO:0000313" key="5">
    <source>
        <dbReference type="Proteomes" id="UP000284543"/>
    </source>
</evidence>
<dbReference type="RefSeq" id="WP_002570444.1">
    <property type="nucleotide sequence ID" value="NZ_CAUHGS010000017.1"/>
</dbReference>
<dbReference type="Proteomes" id="UP000284543">
    <property type="component" value="Unassembled WGS sequence"/>
</dbReference>
<reference evidence="4 5" key="1">
    <citation type="submission" date="2018-08" db="EMBL/GenBank/DDBJ databases">
        <title>A genome reference for cultivated species of the human gut microbiota.</title>
        <authorList>
            <person name="Zou Y."/>
            <person name="Xue W."/>
            <person name="Luo G."/>
        </authorList>
    </citation>
    <scope>NUCLEOTIDE SEQUENCE [LARGE SCALE GENOMIC DNA]</scope>
    <source>
        <strain evidence="2 5">AF14-18</strain>
        <strain evidence="3 4">AM35-14</strain>
    </source>
</reference>
<evidence type="ECO:0000313" key="2">
    <source>
        <dbReference type="EMBL" id="RGV78308.1"/>
    </source>
</evidence>
<dbReference type="EMBL" id="QSHZ01000013">
    <property type="protein sequence ID" value="RHC55555.1"/>
    <property type="molecule type" value="Genomic_DNA"/>
</dbReference>
<evidence type="ECO:0000313" key="3">
    <source>
        <dbReference type="EMBL" id="RHC55555.1"/>
    </source>
</evidence>